<dbReference type="Gene3D" id="3.10.350.10">
    <property type="entry name" value="LysM domain"/>
    <property type="match status" value="1"/>
</dbReference>
<evidence type="ECO:0000256" key="2">
    <source>
        <dbReference type="ARBA" id="ARBA00022801"/>
    </source>
</evidence>
<keyword evidence="4" id="KW-0732">Signal</keyword>
<evidence type="ECO:0000313" key="7">
    <source>
        <dbReference type="Proteomes" id="UP001589693"/>
    </source>
</evidence>
<name>A0ABV6A6U2_9PSEU</name>
<feature type="domain" description="LysM" evidence="5">
    <location>
        <begin position="170"/>
        <end position="218"/>
    </location>
</feature>
<organism evidence="6 7">
    <name type="scientific">Allokutzneria oryzae</name>
    <dbReference type="NCBI Taxonomy" id="1378989"/>
    <lineage>
        <taxon>Bacteria</taxon>
        <taxon>Bacillati</taxon>
        <taxon>Actinomycetota</taxon>
        <taxon>Actinomycetes</taxon>
        <taxon>Pseudonocardiales</taxon>
        <taxon>Pseudonocardiaceae</taxon>
        <taxon>Allokutzneria</taxon>
    </lineage>
</organism>
<feature type="region of interest" description="Disordered" evidence="3">
    <location>
        <begin position="121"/>
        <end position="150"/>
    </location>
</feature>
<evidence type="ECO:0000259" key="5">
    <source>
        <dbReference type="PROSITE" id="PS51782"/>
    </source>
</evidence>
<dbReference type="CDD" id="cd00118">
    <property type="entry name" value="LysM"/>
    <property type="match status" value="1"/>
</dbReference>
<comment type="caution">
    <text evidence="6">The sequence shown here is derived from an EMBL/GenBank/DDBJ whole genome shotgun (WGS) entry which is preliminary data.</text>
</comment>
<dbReference type="Gene3D" id="1.10.530.10">
    <property type="match status" value="1"/>
</dbReference>
<evidence type="ECO:0000256" key="1">
    <source>
        <dbReference type="ARBA" id="ARBA00010830"/>
    </source>
</evidence>
<dbReference type="InterPro" id="IPR052196">
    <property type="entry name" value="Bact_Kbp"/>
</dbReference>
<dbReference type="EMBL" id="JBHLZU010000030">
    <property type="protein sequence ID" value="MFB9908902.1"/>
    <property type="molecule type" value="Genomic_DNA"/>
</dbReference>
<keyword evidence="2" id="KW-0378">Hydrolase</keyword>
<evidence type="ECO:0000313" key="6">
    <source>
        <dbReference type="EMBL" id="MFB9908902.1"/>
    </source>
</evidence>
<dbReference type="InterPro" id="IPR018392">
    <property type="entry name" value="LysM"/>
</dbReference>
<dbReference type="SMART" id="SM00257">
    <property type="entry name" value="LysM"/>
    <property type="match status" value="1"/>
</dbReference>
<gene>
    <name evidence="6" type="ORF">ACFFQA_33610</name>
</gene>
<dbReference type="SUPFAM" id="SSF53955">
    <property type="entry name" value="Lysozyme-like"/>
    <property type="match status" value="1"/>
</dbReference>
<feature type="signal peptide" evidence="4">
    <location>
        <begin position="1"/>
        <end position="41"/>
    </location>
</feature>
<evidence type="ECO:0000256" key="4">
    <source>
        <dbReference type="SAM" id="SignalP"/>
    </source>
</evidence>
<reference evidence="6 7" key="1">
    <citation type="submission" date="2024-09" db="EMBL/GenBank/DDBJ databases">
        <authorList>
            <person name="Sun Q."/>
            <person name="Mori K."/>
        </authorList>
    </citation>
    <scope>NUCLEOTIDE SEQUENCE [LARGE SCALE GENOMIC DNA]</scope>
    <source>
        <strain evidence="6 7">TBRC 7907</strain>
    </source>
</reference>
<sequence>MTSYRGKHRKQSTTGRNVARLAVAGAVAAAPFVVTAGTASAATPNWDALAKCESGGNASINTGNGYSGLYQFKQSTWLAYGGGAYGQNAHQATAAQQTEIAQRLYNARGANQWPGCTKKTGWANGGGGGGSTKAKPVSKKQVTKKAAPVKKAATPAPAATAPVKIEKNGADYTVVAGDTLSKIAAANNVEGGWKALFERNKDVVKDANLIIVGQQLDLK</sequence>
<dbReference type="PANTHER" id="PTHR34700">
    <property type="entry name" value="POTASSIUM BINDING PROTEIN KBP"/>
    <property type="match status" value="1"/>
</dbReference>
<comment type="similarity">
    <text evidence="1">Belongs to the transglycosylase family. Rpf subfamily.</text>
</comment>
<dbReference type="PANTHER" id="PTHR34700:SF4">
    <property type="entry name" value="PHAGE-LIKE ELEMENT PBSX PROTEIN XKDP"/>
    <property type="match status" value="1"/>
</dbReference>
<dbReference type="RefSeq" id="WP_377861063.1">
    <property type="nucleotide sequence ID" value="NZ_JBHLZU010000030.1"/>
</dbReference>
<dbReference type="Proteomes" id="UP001589693">
    <property type="component" value="Unassembled WGS sequence"/>
</dbReference>
<accession>A0ABV6A6U2</accession>
<dbReference type="CDD" id="cd13925">
    <property type="entry name" value="RPF"/>
    <property type="match status" value="1"/>
</dbReference>
<dbReference type="Pfam" id="PF06737">
    <property type="entry name" value="Transglycosylas"/>
    <property type="match status" value="1"/>
</dbReference>
<dbReference type="PROSITE" id="PS51782">
    <property type="entry name" value="LYSM"/>
    <property type="match status" value="1"/>
</dbReference>
<protein>
    <submittedName>
        <fullName evidence="6">Transglycosylase family protein</fullName>
    </submittedName>
</protein>
<dbReference type="InterPro" id="IPR023346">
    <property type="entry name" value="Lysozyme-like_dom_sf"/>
</dbReference>
<evidence type="ECO:0000256" key="3">
    <source>
        <dbReference type="SAM" id="MobiDB-lite"/>
    </source>
</evidence>
<keyword evidence="7" id="KW-1185">Reference proteome</keyword>
<dbReference type="Pfam" id="PF01476">
    <property type="entry name" value="LysM"/>
    <property type="match status" value="1"/>
</dbReference>
<dbReference type="InterPro" id="IPR010618">
    <property type="entry name" value="RPF"/>
</dbReference>
<dbReference type="InterPro" id="IPR036779">
    <property type="entry name" value="LysM_dom_sf"/>
</dbReference>
<proteinExistence type="inferred from homology"/>
<feature type="chain" id="PRO_5047341364" evidence="4">
    <location>
        <begin position="42"/>
        <end position="219"/>
    </location>
</feature>